<keyword evidence="7" id="KW-0274">FAD</keyword>
<comment type="catalytic activity">
    <reaction evidence="10">
        <text>L-threonyl-[protein] + FAD = FMN-L-threonyl-[protein] + AMP + H(+)</text>
        <dbReference type="Rhea" id="RHEA:36847"/>
        <dbReference type="Rhea" id="RHEA-COMP:11060"/>
        <dbReference type="Rhea" id="RHEA-COMP:11061"/>
        <dbReference type="ChEBI" id="CHEBI:15378"/>
        <dbReference type="ChEBI" id="CHEBI:30013"/>
        <dbReference type="ChEBI" id="CHEBI:57692"/>
        <dbReference type="ChEBI" id="CHEBI:74257"/>
        <dbReference type="ChEBI" id="CHEBI:456215"/>
        <dbReference type="EC" id="2.7.1.180"/>
    </reaction>
</comment>
<dbReference type="Pfam" id="PF10029">
    <property type="entry name" value="DUF2271"/>
    <property type="match status" value="1"/>
</dbReference>
<dbReference type="Proteomes" id="UP000190888">
    <property type="component" value="Unassembled WGS sequence"/>
</dbReference>
<evidence type="ECO:0000256" key="6">
    <source>
        <dbReference type="ARBA" id="ARBA00022723"/>
    </source>
</evidence>
<evidence type="ECO:0000313" key="12">
    <source>
        <dbReference type="EMBL" id="SKA19381.1"/>
    </source>
</evidence>
<feature type="signal peptide" evidence="11">
    <location>
        <begin position="1"/>
        <end position="23"/>
    </location>
</feature>
<name>A0A1T4RUW2_9BACT</name>
<keyword evidence="6" id="KW-0479">Metal-binding</keyword>
<keyword evidence="4" id="KW-0285">Flavoprotein</keyword>
<sequence length="503" mass="54649">MKFFPGRLAAMFTLALFTTLVQATPPSTKLFASHFDNVLGTSLDLKIAAPTEAAADKAEAAVMKEISRMASILSAYDANSEFSKWLRTYNEPVKVSAELFEVLSLFDQWRQRSTGALNASAEVVNRLWKQAATQQRLPSTRELAVAVEAAGSQHWKLDAANQTATHLSKTPLALNSFAKSYIINRAADAALNAAGTSAVVVNIGGDIVVRGSLTETVSVTDPKADTENDDPVASLLISNKAVATSGNYRRGVQIGNNWYSHIVDPRSGQPAGNIISATVVASNATDAGALATAFNVLTPEESKALAAGLPDVEYLLITKDGERIESAGWNALETGREHITVTAPPAANQWDTNYELIVNLEVSVIEGRARRPFIAVWIEDSNNKPVRNLVVWYNRDRWLPDLKTWYRHYGQSIGVEGSIIGSTSSATRPPGKYALKWDGKDDKGNLVKPGKYSVHIEAAREHGTYQVMTEEMEFNSKPKQITLTGNVEIASASLDYRKKPSGK</sequence>
<dbReference type="PANTHER" id="PTHR30040">
    <property type="entry name" value="THIAMINE BIOSYNTHESIS LIPOPROTEIN APBE"/>
    <property type="match status" value="1"/>
</dbReference>
<dbReference type="InterPro" id="IPR003374">
    <property type="entry name" value="ApbE-like_sf"/>
</dbReference>
<proteinExistence type="predicted"/>
<evidence type="ECO:0000256" key="8">
    <source>
        <dbReference type="ARBA" id="ARBA00022842"/>
    </source>
</evidence>
<dbReference type="InterPro" id="IPR024932">
    <property type="entry name" value="ApbE"/>
</dbReference>
<evidence type="ECO:0000256" key="10">
    <source>
        <dbReference type="ARBA" id="ARBA00048540"/>
    </source>
</evidence>
<reference evidence="12 13" key="1">
    <citation type="submission" date="2017-02" db="EMBL/GenBank/DDBJ databases">
        <authorList>
            <person name="Peterson S.W."/>
        </authorList>
    </citation>
    <scope>NUCLEOTIDE SEQUENCE [LARGE SCALE GENOMIC DNA]</scope>
    <source>
        <strain evidence="12 13">DSM 22335</strain>
    </source>
</reference>
<dbReference type="EC" id="2.7.1.180" evidence="2"/>
<evidence type="ECO:0000256" key="1">
    <source>
        <dbReference type="ARBA" id="ARBA00001946"/>
    </source>
</evidence>
<keyword evidence="8" id="KW-0460">Magnesium</keyword>
<protein>
    <recommendedName>
        <fullName evidence="3">FAD:protein FMN transferase</fullName>
        <ecNumber evidence="2">2.7.1.180</ecNumber>
    </recommendedName>
    <alternativeName>
        <fullName evidence="9">Flavin transferase</fullName>
    </alternativeName>
</protein>
<dbReference type="GO" id="GO:0046872">
    <property type="term" value="F:metal ion binding"/>
    <property type="evidence" value="ECO:0007669"/>
    <property type="project" value="UniProtKB-KW"/>
</dbReference>
<evidence type="ECO:0000256" key="3">
    <source>
        <dbReference type="ARBA" id="ARBA00016337"/>
    </source>
</evidence>
<feature type="chain" id="PRO_5012188301" description="FAD:protein FMN transferase" evidence="11">
    <location>
        <begin position="24"/>
        <end position="503"/>
    </location>
</feature>
<keyword evidence="5" id="KW-0808">Transferase</keyword>
<organism evidence="12 13">
    <name type="scientific">Sediminibacterium ginsengisoli</name>
    <dbReference type="NCBI Taxonomy" id="413434"/>
    <lineage>
        <taxon>Bacteria</taxon>
        <taxon>Pseudomonadati</taxon>
        <taxon>Bacteroidota</taxon>
        <taxon>Chitinophagia</taxon>
        <taxon>Chitinophagales</taxon>
        <taxon>Chitinophagaceae</taxon>
        <taxon>Sediminibacterium</taxon>
    </lineage>
</organism>
<dbReference type="InterPro" id="IPR014469">
    <property type="entry name" value="DUF2271"/>
</dbReference>
<evidence type="ECO:0000256" key="9">
    <source>
        <dbReference type="ARBA" id="ARBA00031306"/>
    </source>
</evidence>
<dbReference type="STRING" id="413434.SAMN04488132_11488"/>
<evidence type="ECO:0000313" key="13">
    <source>
        <dbReference type="Proteomes" id="UP000190888"/>
    </source>
</evidence>
<dbReference type="PANTHER" id="PTHR30040:SF2">
    <property type="entry name" value="FAD:PROTEIN FMN TRANSFERASE"/>
    <property type="match status" value="1"/>
</dbReference>
<dbReference type="EMBL" id="FUWH01000014">
    <property type="protein sequence ID" value="SKA19381.1"/>
    <property type="molecule type" value="Genomic_DNA"/>
</dbReference>
<evidence type="ECO:0000256" key="2">
    <source>
        <dbReference type="ARBA" id="ARBA00011955"/>
    </source>
</evidence>
<evidence type="ECO:0000256" key="5">
    <source>
        <dbReference type="ARBA" id="ARBA00022679"/>
    </source>
</evidence>
<keyword evidence="11" id="KW-0732">Signal</keyword>
<keyword evidence="12" id="KW-0449">Lipoprotein</keyword>
<evidence type="ECO:0000256" key="11">
    <source>
        <dbReference type="SAM" id="SignalP"/>
    </source>
</evidence>
<dbReference type="AlphaFoldDB" id="A0A1T4RUW2"/>
<keyword evidence="13" id="KW-1185">Reference proteome</keyword>
<gene>
    <name evidence="12" type="ORF">SAMN04488132_11488</name>
</gene>
<dbReference type="Gene3D" id="2.60.40.4070">
    <property type="match status" value="1"/>
</dbReference>
<dbReference type="Gene3D" id="3.10.520.10">
    <property type="entry name" value="ApbE-like domains"/>
    <property type="match status" value="1"/>
</dbReference>
<comment type="cofactor">
    <cofactor evidence="1">
        <name>Mg(2+)</name>
        <dbReference type="ChEBI" id="CHEBI:18420"/>
    </cofactor>
</comment>
<dbReference type="GO" id="GO:0016740">
    <property type="term" value="F:transferase activity"/>
    <property type="evidence" value="ECO:0007669"/>
    <property type="project" value="UniProtKB-KW"/>
</dbReference>
<dbReference type="RefSeq" id="WP_217698857.1">
    <property type="nucleotide sequence ID" value="NZ_FUWH01000014.1"/>
</dbReference>
<dbReference type="Pfam" id="PF02424">
    <property type="entry name" value="ApbE"/>
    <property type="match status" value="1"/>
</dbReference>
<accession>A0A1T4RUW2</accession>
<evidence type="ECO:0000256" key="7">
    <source>
        <dbReference type="ARBA" id="ARBA00022827"/>
    </source>
</evidence>
<dbReference type="SUPFAM" id="SSF143631">
    <property type="entry name" value="ApbE-like"/>
    <property type="match status" value="1"/>
</dbReference>
<evidence type="ECO:0000256" key="4">
    <source>
        <dbReference type="ARBA" id="ARBA00022630"/>
    </source>
</evidence>